<evidence type="ECO:0000313" key="3">
    <source>
        <dbReference type="Proteomes" id="UP000325788"/>
    </source>
</evidence>
<sequence length="293" mass="33710">MSEKQTSCPECLTIYRVSVAQLTVAQGMVCCPKCSTTFNALTHLINQPFGQLSTYPASEDHFDSSNQDVDFRPQMSNIAFEHSLSNRQQLLEIFDRKIEHSNIDLKTYLNNLNYFSTDPIGNFPALNLAEKDLDHKPRTPIYYVMWGIINIALILLLLFQFFWFNPQYLRSSPKLATSFNQVCALFKCEIQQENYTLISVTKIKAKRIAKNKTLFTGELINYHDKSLPLPTLKVILREQGAETGNFTLQPKEYLADNLVGIERIPQKRPFKIHFELPVDRKSFDDYSLEIVGP</sequence>
<keyword evidence="1" id="KW-1133">Transmembrane helix</keyword>
<keyword evidence="1" id="KW-0812">Transmembrane</keyword>
<dbReference type="InterPro" id="IPR011723">
    <property type="entry name" value="Znf/thioredoxin_put"/>
</dbReference>
<dbReference type="Pfam" id="PF11906">
    <property type="entry name" value="DUF3426"/>
    <property type="match status" value="1"/>
</dbReference>
<gene>
    <name evidence="2" type="ORF">F4W09_03290</name>
</gene>
<dbReference type="InterPro" id="IPR021834">
    <property type="entry name" value="DUF3426"/>
</dbReference>
<reference evidence="2 3" key="1">
    <citation type="submission" date="2019-09" db="EMBL/GenBank/DDBJ databases">
        <title>Draft genome sequence of Acinetobacter tandoii W4-4-4 isolated from environmental water sample.</title>
        <authorList>
            <person name="Wee S.K."/>
            <person name="Yan B."/>
            <person name="Mustaffa S.B."/>
            <person name="Yap E.P.H."/>
        </authorList>
    </citation>
    <scope>NUCLEOTIDE SEQUENCE [LARGE SCALE GENOMIC DNA]</scope>
    <source>
        <strain evidence="2 3">W4-4-4</strain>
    </source>
</reference>
<feature type="transmembrane region" description="Helical" evidence="1">
    <location>
        <begin position="141"/>
        <end position="164"/>
    </location>
</feature>
<evidence type="ECO:0000256" key="1">
    <source>
        <dbReference type="SAM" id="Phobius"/>
    </source>
</evidence>
<dbReference type="EMBL" id="VXLD01000002">
    <property type="protein sequence ID" value="KAB1857782.1"/>
    <property type="molecule type" value="Genomic_DNA"/>
</dbReference>
<proteinExistence type="predicted"/>
<dbReference type="AlphaFoldDB" id="A0A5N4WMM2"/>
<evidence type="ECO:0000313" key="2">
    <source>
        <dbReference type="EMBL" id="KAB1857782.1"/>
    </source>
</evidence>
<protein>
    <submittedName>
        <fullName evidence="2">DUF3426 domain-containing protein</fullName>
    </submittedName>
</protein>
<keyword evidence="1" id="KW-0472">Membrane</keyword>
<dbReference type="Proteomes" id="UP000325788">
    <property type="component" value="Unassembled WGS sequence"/>
</dbReference>
<dbReference type="RefSeq" id="WP_151504017.1">
    <property type="nucleotide sequence ID" value="NZ_JBODRR010000072.1"/>
</dbReference>
<comment type="caution">
    <text evidence="2">The sequence shown here is derived from an EMBL/GenBank/DDBJ whole genome shotgun (WGS) entry which is preliminary data.</text>
</comment>
<dbReference type="NCBIfam" id="TIGR02098">
    <property type="entry name" value="MJ0042_CXXC"/>
    <property type="match status" value="1"/>
</dbReference>
<organism evidence="2 3">
    <name type="scientific">Acinetobacter tandoii</name>
    <dbReference type="NCBI Taxonomy" id="202954"/>
    <lineage>
        <taxon>Bacteria</taxon>
        <taxon>Pseudomonadati</taxon>
        <taxon>Pseudomonadota</taxon>
        <taxon>Gammaproteobacteria</taxon>
        <taxon>Moraxellales</taxon>
        <taxon>Moraxellaceae</taxon>
        <taxon>Acinetobacter</taxon>
    </lineage>
</organism>
<name>A0A5N4WMM2_9GAMM</name>
<accession>A0A5N4WMM2</accession>